<protein>
    <submittedName>
        <fullName evidence="2">Uncharacterized protein</fullName>
    </submittedName>
</protein>
<feature type="compositionally biased region" description="Low complexity" evidence="1">
    <location>
        <begin position="90"/>
        <end position="102"/>
    </location>
</feature>
<proteinExistence type="predicted"/>
<keyword evidence="3" id="KW-1185">Reference proteome</keyword>
<evidence type="ECO:0000313" key="3">
    <source>
        <dbReference type="Proteomes" id="UP000694391"/>
    </source>
</evidence>
<dbReference type="GeneTree" id="ENSGT00910000146020"/>
<organism evidence="2 3">
    <name type="scientific">Canis lupus dingo</name>
    <name type="common">dingo</name>
    <dbReference type="NCBI Taxonomy" id="286419"/>
    <lineage>
        <taxon>Eukaryota</taxon>
        <taxon>Metazoa</taxon>
        <taxon>Chordata</taxon>
        <taxon>Craniata</taxon>
        <taxon>Vertebrata</taxon>
        <taxon>Euteleostomi</taxon>
        <taxon>Mammalia</taxon>
        <taxon>Eutheria</taxon>
        <taxon>Laurasiatheria</taxon>
        <taxon>Carnivora</taxon>
        <taxon>Caniformia</taxon>
        <taxon>Canidae</taxon>
        <taxon>Canis</taxon>
    </lineage>
</organism>
<evidence type="ECO:0000313" key="2">
    <source>
        <dbReference type="Ensembl" id="ENSCAFP00020031243.1"/>
    </source>
</evidence>
<name>A0A8C0LI72_CANLU</name>
<feature type="region of interest" description="Disordered" evidence="1">
    <location>
        <begin position="57"/>
        <end position="119"/>
    </location>
</feature>
<sequence length="119" mass="13345">MHVYLKPEYRRLQHYTFREDSQVLGAQHNYLYSRFKILYAIGAPHFHHQLLHLLESPARAGSPPPRGGLRAQEAQPPPPPPPLPPPRSRTPPGSGAAVTAATRARRRLTARSEAAPHRK</sequence>
<dbReference type="Ensembl" id="ENSCAFT00020036064.1">
    <property type="protein sequence ID" value="ENSCAFP00020031243.1"/>
    <property type="gene ID" value="ENSCAFG00020024371.1"/>
</dbReference>
<dbReference type="Proteomes" id="UP000694391">
    <property type="component" value="Unplaced"/>
</dbReference>
<feature type="compositionally biased region" description="Pro residues" evidence="1">
    <location>
        <begin position="75"/>
        <end position="89"/>
    </location>
</feature>
<dbReference type="AlphaFoldDB" id="A0A8C0LI72"/>
<evidence type="ECO:0000256" key="1">
    <source>
        <dbReference type="SAM" id="MobiDB-lite"/>
    </source>
</evidence>
<accession>A0A8C0LI72</accession>
<reference evidence="2" key="2">
    <citation type="submission" date="2025-09" db="UniProtKB">
        <authorList>
            <consortium name="Ensembl"/>
        </authorList>
    </citation>
    <scope>IDENTIFICATION</scope>
</reference>
<reference evidence="2" key="1">
    <citation type="submission" date="2025-08" db="UniProtKB">
        <authorList>
            <consortium name="Ensembl"/>
        </authorList>
    </citation>
    <scope>IDENTIFICATION</scope>
</reference>
<feature type="compositionally biased region" description="Low complexity" evidence="1">
    <location>
        <begin position="57"/>
        <end position="71"/>
    </location>
</feature>